<feature type="binding site" evidence="6">
    <location>
        <begin position="202"/>
        <end position="205"/>
    </location>
    <ligand>
        <name>ATP</name>
        <dbReference type="ChEBI" id="CHEBI:30616"/>
    </ligand>
</feature>
<dbReference type="GO" id="GO:0005524">
    <property type="term" value="F:ATP binding"/>
    <property type="evidence" value="ECO:0007669"/>
    <property type="project" value="UniProtKB-KW"/>
</dbReference>
<name>A0A1F8EA14_9BACT</name>
<dbReference type="HAMAP" id="MF_02207">
    <property type="entry name" value="MreB"/>
    <property type="match status" value="1"/>
</dbReference>
<evidence type="ECO:0000313" key="7">
    <source>
        <dbReference type="EMBL" id="OGM97716.1"/>
    </source>
</evidence>
<dbReference type="InterPro" id="IPR004753">
    <property type="entry name" value="MreB"/>
</dbReference>
<evidence type="ECO:0000313" key="8">
    <source>
        <dbReference type="Proteomes" id="UP000178520"/>
    </source>
</evidence>
<dbReference type="InterPro" id="IPR056546">
    <property type="entry name" value="MreB_MamK-like"/>
</dbReference>
<dbReference type="PRINTS" id="PR01652">
    <property type="entry name" value="SHAPEPROTEIN"/>
</dbReference>
<feature type="binding site" evidence="6">
    <location>
        <begin position="154"/>
        <end position="156"/>
    </location>
    <ligand>
        <name>ATP</name>
        <dbReference type="ChEBI" id="CHEBI:30616"/>
    </ligand>
</feature>
<dbReference type="Gene3D" id="3.30.420.40">
    <property type="match status" value="3"/>
</dbReference>
<dbReference type="SUPFAM" id="SSF53067">
    <property type="entry name" value="Actin-like ATPase domain"/>
    <property type="match status" value="2"/>
</dbReference>
<keyword evidence="4 6" id="KW-0133">Cell shape</keyword>
<feature type="binding site" evidence="6">
    <location>
        <begin position="282"/>
        <end position="285"/>
    </location>
    <ligand>
        <name>ATP</name>
        <dbReference type="ChEBI" id="CHEBI:30616"/>
    </ligand>
</feature>
<dbReference type="EMBL" id="MGJA01000009">
    <property type="protein sequence ID" value="OGM97716.1"/>
    <property type="molecule type" value="Genomic_DNA"/>
</dbReference>
<accession>A0A1F8EA14</accession>
<evidence type="ECO:0000256" key="3">
    <source>
        <dbReference type="ARBA" id="ARBA00022840"/>
    </source>
</evidence>
<dbReference type="PANTHER" id="PTHR42749">
    <property type="entry name" value="CELL SHAPE-DETERMINING PROTEIN MREB"/>
    <property type="match status" value="1"/>
</dbReference>
<dbReference type="AlphaFoldDB" id="A0A1F8EA14"/>
<keyword evidence="3 6" id="KW-0067">ATP-binding</keyword>
<protein>
    <recommendedName>
        <fullName evidence="6">Cell shape-determining protein MreB</fullName>
    </recommendedName>
</protein>
<dbReference type="GO" id="GO:0008360">
    <property type="term" value="P:regulation of cell shape"/>
    <property type="evidence" value="ECO:0007669"/>
    <property type="project" value="UniProtKB-UniRule"/>
</dbReference>
<comment type="caution">
    <text evidence="7">The sequence shown here is derived from an EMBL/GenBank/DDBJ whole genome shotgun (WGS) entry which is preliminary data.</text>
</comment>
<organism evidence="7 8">
    <name type="scientific">Candidatus Yanofskybacteria bacterium RIFCSPHIGHO2_01_FULL_41_21</name>
    <dbReference type="NCBI Taxonomy" id="1802660"/>
    <lineage>
        <taxon>Bacteria</taxon>
        <taxon>Candidatus Yanofskyibacteriota</taxon>
    </lineage>
</organism>
<keyword evidence="2 6" id="KW-0547">Nucleotide-binding</keyword>
<dbReference type="STRING" id="1802660.A2735_01075"/>
<dbReference type="GO" id="GO:0005737">
    <property type="term" value="C:cytoplasm"/>
    <property type="evidence" value="ECO:0007669"/>
    <property type="project" value="UniProtKB-SubCell"/>
</dbReference>
<dbReference type="NCBIfam" id="NF010539">
    <property type="entry name" value="PRK13927.1"/>
    <property type="match status" value="1"/>
</dbReference>
<keyword evidence="1 6" id="KW-0963">Cytoplasm</keyword>
<sequence>MRSIGIDLGTTNTVVFLPQKGIVINEPSVVAISVLDNKILAVGTEAKEMIGRAPESIIVSRPLVDGAIADYRVTGAMLRYFIKKAGGVFRFFKPEVLISVPAGITSTERRAVMEAGLRAGSKEVYLVKEPVLAAIGAKIPINSASGNMILNIGGGTTELAVISLGGIVNSQSVRIGGNKLDQAIVEYIKKKHSLAIGERTAELIKINIGCAIKLPTEEKISIKGRDLTTGYPKTIEVTSNEITEAIADQLREIIQIIKTVLEVTPPELCSDIMDKGIVISGGGALLKHIDTLITKITGVPARIADDPLFCVARGTGIVLENLSAYKKNVMTKR</sequence>
<comment type="function">
    <text evidence="6">Forms membrane-associated dynamic filaments that are essential for cell shape determination. Acts by regulating cell wall synthesis and cell elongation, and thus cell shape. A feedback loop between cell geometry and MreB localization may maintain elongated cell shape by targeting cell wall growth to regions of negative cell wall curvature.</text>
</comment>
<evidence type="ECO:0000256" key="4">
    <source>
        <dbReference type="ARBA" id="ARBA00022960"/>
    </source>
</evidence>
<dbReference type="NCBIfam" id="TIGR00904">
    <property type="entry name" value="mreB"/>
    <property type="match status" value="1"/>
</dbReference>
<reference evidence="7 8" key="1">
    <citation type="journal article" date="2016" name="Nat. Commun.">
        <title>Thousands of microbial genomes shed light on interconnected biogeochemical processes in an aquifer system.</title>
        <authorList>
            <person name="Anantharaman K."/>
            <person name="Brown C.T."/>
            <person name="Hug L.A."/>
            <person name="Sharon I."/>
            <person name="Castelle C.J."/>
            <person name="Probst A.J."/>
            <person name="Thomas B.C."/>
            <person name="Singh A."/>
            <person name="Wilkins M.J."/>
            <person name="Karaoz U."/>
            <person name="Brodie E.L."/>
            <person name="Williams K.H."/>
            <person name="Hubbard S.S."/>
            <person name="Banfield J.F."/>
        </authorList>
    </citation>
    <scope>NUCLEOTIDE SEQUENCE [LARGE SCALE GENOMIC DNA]</scope>
</reference>
<evidence type="ECO:0000256" key="6">
    <source>
        <dbReference type="HAMAP-Rule" id="MF_02207"/>
    </source>
</evidence>
<dbReference type="PANTHER" id="PTHR42749:SF1">
    <property type="entry name" value="CELL SHAPE-DETERMINING PROTEIN MREB"/>
    <property type="match status" value="1"/>
</dbReference>
<evidence type="ECO:0000256" key="5">
    <source>
        <dbReference type="ARBA" id="ARBA00023458"/>
    </source>
</evidence>
<proteinExistence type="inferred from homology"/>
<comment type="subcellular location">
    <subcellularLocation>
        <location evidence="6">Cytoplasm</location>
    </subcellularLocation>
    <text evidence="6">Membrane-associated.</text>
</comment>
<comment type="similarity">
    <text evidence="5 6">Belongs to the FtsA/MreB family.</text>
</comment>
<dbReference type="Pfam" id="PF06723">
    <property type="entry name" value="MreB_Mbl"/>
    <property type="match status" value="1"/>
</dbReference>
<gene>
    <name evidence="6" type="primary">mreB</name>
    <name evidence="7" type="ORF">A2735_01075</name>
</gene>
<dbReference type="InterPro" id="IPR043129">
    <property type="entry name" value="ATPase_NBD"/>
</dbReference>
<evidence type="ECO:0000256" key="2">
    <source>
        <dbReference type="ARBA" id="ARBA00022741"/>
    </source>
</evidence>
<comment type="caution">
    <text evidence="6">Lacks conserved residue(s) required for the propagation of feature annotation.</text>
</comment>
<evidence type="ECO:0000256" key="1">
    <source>
        <dbReference type="ARBA" id="ARBA00022490"/>
    </source>
</evidence>
<comment type="subunit">
    <text evidence="6">Forms polymers.</text>
</comment>
<dbReference type="Proteomes" id="UP000178520">
    <property type="component" value="Unassembled WGS sequence"/>
</dbReference>
<dbReference type="CDD" id="cd10225">
    <property type="entry name" value="ASKHA_NBD_MreB-like"/>
    <property type="match status" value="1"/>
</dbReference>
<dbReference type="GO" id="GO:0000902">
    <property type="term" value="P:cell morphogenesis"/>
    <property type="evidence" value="ECO:0007669"/>
    <property type="project" value="InterPro"/>
</dbReference>